<name>A0A3P3WCN6_9FLAO</name>
<evidence type="ECO:0000256" key="4">
    <source>
        <dbReference type="ARBA" id="ARBA00022679"/>
    </source>
</evidence>
<dbReference type="CDD" id="cd00130">
    <property type="entry name" value="PAS"/>
    <property type="match status" value="4"/>
</dbReference>
<keyword evidence="5" id="KW-0418">Kinase</keyword>
<evidence type="ECO:0000256" key="2">
    <source>
        <dbReference type="ARBA" id="ARBA00012438"/>
    </source>
</evidence>
<dbReference type="CDD" id="cd00156">
    <property type="entry name" value="REC"/>
    <property type="match status" value="1"/>
</dbReference>
<evidence type="ECO:0000313" key="12">
    <source>
        <dbReference type="EMBL" id="RRJ92168.1"/>
    </source>
</evidence>
<dbReference type="CDD" id="cd00082">
    <property type="entry name" value="HisKA"/>
    <property type="match status" value="1"/>
</dbReference>
<dbReference type="EC" id="2.7.13.3" evidence="2"/>
<dbReference type="InterPro" id="IPR000700">
    <property type="entry name" value="PAS-assoc_C"/>
</dbReference>
<dbReference type="NCBIfam" id="TIGR00229">
    <property type="entry name" value="sensory_box"/>
    <property type="match status" value="5"/>
</dbReference>
<feature type="coiled-coil region" evidence="7">
    <location>
        <begin position="922"/>
        <end position="949"/>
    </location>
</feature>
<accession>A0A3P3WCN6</accession>
<dbReference type="Proteomes" id="UP000271937">
    <property type="component" value="Unassembled WGS sequence"/>
</dbReference>
<dbReference type="InterPro" id="IPR029016">
    <property type="entry name" value="GAF-like_dom_sf"/>
</dbReference>
<dbReference type="Pfam" id="PF02518">
    <property type="entry name" value="HATPase_c"/>
    <property type="match status" value="1"/>
</dbReference>
<dbReference type="Pfam" id="PF01590">
    <property type="entry name" value="GAF"/>
    <property type="match status" value="1"/>
</dbReference>
<dbReference type="PROSITE" id="PS50110">
    <property type="entry name" value="RESPONSE_REGULATORY"/>
    <property type="match status" value="1"/>
</dbReference>
<dbReference type="SMART" id="SM00448">
    <property type="entry name" value="REC"/>
    <property type="match status" value="1"/>
</dbReference>
<evidence type="ECO:0000256" key="7">
    <source>
        <dbReference type="SAM" id="Coils"/>
    </source>
</evidence>
<protein>
    <recommendedName>
        <fullName evidence="2">histidine kinase</fullName>
        <ecNumber evidence="2">2.7.13.3</ecNumber>
    </recommendedName>
</protein>
<feature type="domain" description="PAS" evidence="10">
    <location>
        <begin position="264"/>
        <end position="334"/>
    </location>
</feature>
<feature type="domain" description="PAC" evidence="11">
    <location>
        <begin position="882"/>
        <end position="934"/>
    </location>
</feature>
<dbReference type="Gene3D" id="1.10.287.130">
    <property type="match status" value="1"/>
</dbReference>
<dbReference type="SUPFAM" id="SSF55785">
    <property type="entry name" value="PYP-like sensor domain (PAS domain)"/>
    <property type="match status" value="5"/>
</dbReference>
<dbReference type="SMART" id="SM00091">
    <property type="entry name" value="PAS"/>
    <property type="match status" value="5"/>
</dbReference>
<dbReference type="PROSITE" id="PS50113">
    <property type="entry name" value="PAC"/>
    <property type="match status" value="2"/>
</dbReference>
<dbReference type="RefSeq" id="WP_125012371.1">
    <property type="nucleotide sequence ID" value="NZ_RQVR01000006.1"/>
</dbReference>
<evidence type="ECO:0000256" key="3">
    <source>
        <dbReference type="ARBA" id="ARBA00022553"/>
    </source>
</evidence>
<dbReference type="GO" id="GO:0000155">
    <property type="term" value="F:phosphorelay sensor kinase activity"/>
    <property type="evidence" value="ECO:0007669"/>
    <property type="project" value="InterPro"/>
</dbReference>
<dbReference type="InterPro" id="IPR001789">
    <property type="entry name" value="Sig_transdc_resp-reg_receiver"/>
</dbReference>
<comment type="catalytic activity">
    <reaction evidence="1">
        <text>ATP + protein L-histidine = ADP + protein N-phospho-L-histidine.</text>
        <dbReference type="EC" id="2.7.13.3"/>
    </reaction>
</comment>
<dbReference type="Gene3D" id="3.30.450.40">
    <property type="match status" value="1"/>
</dbReference>
<dbReference type="EMBL" id="RQVR01000006">
    <property type="protein sequence ID" value="RRJ92168.1"/>
    <property type="molecule type" value="Genomic_DNA"/>
</dbReference>
<evidence type="ECO:0000256" key="1">
    <source>
        <dbReference type="ARBA" id="ARBA00000085"/>
    </source>
</evidence>
<dbReference type="Pfam" id="PF08448">
    <property type="entry name" value="PAS_4"/>
    <property type="match status" value="1"/>
</dbReference>
<evidence type="ECO:0000313" key="13">
    <source>
        <dbReference type="Proteomes" id="UP000271937"/>
    </source>
</evidence>
<dbReference type="InterPro" id="IPR004358">
    <property type="entry name" value="Sig_transdc_His_kin-like_C"/>
</dbReference>
<dbReference type="SUPFAM" id="SSF47384">
    <property type="entry name" value="Homodimeric domain of signal transducing histidine kinase"/>
    <property type="match status" value="1"/>
</dbReference>
<dbReference type="InterPro" id="IPR011006">
    <property type="entry name" value="CheY-like_superfamily"/>
</dbReference>
<dbReference type="InterPro" id="IPR001610">
    <property type="entry name" value="PAC"/>
</dbReference>
<dbReference type="OrthoDB" id="5522855at2"/>
<dbReference type="SUPFAM" id="SSF52172">
    <property type="entry name" value="CheY-like"/>
    <property type="match status" value="1"/>
</dbReference>
<dbReference type="SMART" id="SM00065">
    <property type="entry name" value="GAF"/>
    <property type="match status" value="1"/>
</dbReference>
<keyword evidence="4" id="KW-0808">Transferase</keyword>
<evidence type="ECO:0000259" key="10">
    <source>
        <dbReference type="PROSITE" id="PS50112"/>
    </source>
</evidence>
<dbReference type="SMART" id="SM00086">
    <property type="entry name" value="PAC"/>
    <property type="match status" value="5"/>
</dbReference>
<dbReference type="Pfam" id="PF08447">
    <property type="entry name" value="PAS_3"/>
    <property type="match status" value="2"/>
</dbReference>
<feature type="domain" description="PAS" evidence="10">
    <location>
        <begin position="671"/>
        <end position="750"/>
    </location>
</feature>
<dbReference type="InterPro" id="IPR052162">
    <property type="entry name" value="Sensor_kinase/Photoreceptor"/>
</dbReference>
<organism evidence="12 13">
    <name type="scientific">Flavobacterium macacae</name>
    <dbReference type="NCBI Taxonomy" id="2488993"/>
    <lineage>
        <taxon>Bacteria</taxon>
        <taxon>Pseudomonadati</taxon>
        <taxon>Bacteroidota</taxon>
        <taxon>Flavobacteriia</taxon>
        <taxon>Flavobacteriales</taxon>
        <taxon>Flavobacteriaceae</taxon>
        <taxon>Flavobacterium</taxon>
    </lineage>
</organism>
<dbReference type="InterPro" id="IPR036890">
    <property type="entry name" value="HATPase_C_sf"/>
</dbReference>
<dbReference type="InterPro" id="IPR003594">
    <property type="entry name" value="HATPase_dom"/>
</dbReference>
<dbReference type="Gene3D" id="3.30.565.10">
    <property type="entry name" value="Histidine kinase-like ATPase, C-terminal domain"/>
    <property type="match status" value="1"/>
</dbReference>
<feature type="domain" description="Histidine kinase" evidence="8">
    <location>
        <begin position="952"/>
        <end position="1164"/>
    </location>
</feature>
<dbReference type="SUPFAM" id="SSF55874">
    <property type="entry name" value="ATPase domain of HSP90 chaperone/DNA topoisomerase II/histidine kinase"/>
    <property type="match status" value="1"/>
</dbReference>
<dbReference type="InterPro" id="IPR005467">
    <property type="entry name" value="His_kinase_dom"/>
</dbReference>
<gene>
    <name evidence="12" type="ORF">EG849_07060</name>
</gene>
<dbReference type="PANTHER" id="PTHR43304:SF1">
    <property type="entry name" value="PAC DOMAIN-CONTAINING PROTEIN"/>
    <property type="match status" value="1"/>
</dbReference>
<dbReference type="InterPro" id="IPR036097">
    <property type="entry name" value="HisK_dim/P_sf"/>
</dbReference>
<sequence length="1164" mass="134714">MTFHKEGIHFLIIEDNQGDMVLIRDYIKEEFLDPVFYEAETLDIAKKHLTSDYKIDIILLDLILPDYQGEELLNKIIPLAKSIPIIILTGYTDKEFSMKSLSYGISDYLLKEDLNAPLLFKSILYNIEHKKIQEKLGESKKKYRDLFQASPLPMVVYDTETLQFLDANDAALRKYGYSREEFLNLEVADVIYKSHQEKVTNALEKIKSDSSFFEISLKHIKKNGQLIDVETQSNEIIFDGKKSRLVLATDITEKLKAEKENALTEQRFKALIQDGSELITIIDTNGYFQYISPNIKKRYNIDPEKYIGTYAFDKLHHDDLSFFKEQFQELKNQKRITTKPFRYLKFENSWRWFEASIIDMTDNIAVNGIVLNARDVTERIENEIKIKESNLRHEAIAKATSDAIYEFDSTSKKIYIAGSNYNKIFGFNFNDQQYLDLDFWLARLHPDEILDVREKIAAIDPNSSNLHHELEYRFKRADGSYAYVLDRFDLIWENGRQIKKIGALQDITARKFQDTILSFEKDIYKLNAAPETNLNTALDKVISNIESLIPGAICSITELKNNKIRHIVVPSLPQSFIDTLTSIDGKKKIFTSENVFVFDIQNDPLSNNFAPLATEYDIKSCWSIPIKKTNGSTIANFIVYYKTNKYPTQEEITLLERVANLVGVVIESRRASEDLKQAIDRYDIVAKATSDTIWDWKIQEDNFVWNKGIQGVFGYKKEDVGTTSKWWFDRIHPEDSLRVSVKLYNFLEEKVEKWQDEYRFKCADGSYKFVFDRGFLIKDNDGKPIRMIASMQDVTKQKEENQRLKLMETVITQANDAVIITESDTSENAIPKIIFVNKAFSKMSGYSASEVIGHSPLILNGENSDPKELEKLIYAIQNEQVAQIETISYKKNGEEYWVSFSMIPIFDRDGKILHWISIQRDITNQKIQEKEKEQLIRELTQNNKDLKQFSYITSHNLRAPLSNLTGLLNLIEDIPVENSDLKLILNGFTKSTHLLNETINDLVKVVIIKDNPSIQKEEVLFSEVFESVFNQLSYLINLHQPILKINLEKDSLSNINKAYLESIILNLLTNAIKYRDHSRKLKISISTKEKEDLTILTFEDNGIGIDIERNKDKIFGLYQRFHNYPDSKGLGLYLVKSQVETMGGTINVQSEVNKGTKFTLTFKK</sequence>
<evidence type="ECO:0000256" key="6">
    <source>
        <dbReference type="PROSITE-ProRule" id="PRU00169"/>
    </source>
</evidence>
<dbReference type="InterPro" id="IPR013656">
    <property type="entry name" value="PAS_4"/>
</dbReference>
<dbReference type="PROSITE" id="PS50109">
    <property type="entry name" value="HIS_KIN"/>
    <property type="match status" value="1"/>
</dbReference>
<dbReference type="SUPFAM" id="SSF55781">
    <property type="entry name" value="GAF domain-like"/>
    <property type="match status" value="1"/>
</dbReference>
<dbReference type="InterPro" id="IPR000014">
    <property type="entry name" value="PAS"/>
</dbReference>
<dbReference type="PANTHER" id="PTHR43304">
    <property type="entry name" value="PHYTOCHROME-LIKE PROTEIN CPH1"/>
    <property type="match status" value="1"/>
</dbReference>
<dbReference type="Gene3D" id="3.40.50.2300">
    <property type="match status" value="1"/>
</dbReference>
<dbReference type="PROSITE" id="PS50112">
    <property type="entry name" value="PAS"/>
    <property type="match status" value="4"/>
</dbReference>
<evidence type="ECO:0000256" key="5">
    <source>
        <dbReference type="ARBA" id="ARBA00022777"/>
    </source>
</evidence>
<dbReference type="Pfam" id="PF13426">
    <property type="entry name" value="PAS_9"/>
    <property type="match status" value="2"/>
</dbReference>
<dbReference type="Gene3D" id="3.30.450.20">
    <property type="entry name" value="PAS domain"/>
    <property type="match status" value="5"/>
</dbReference>
<feature type="domain" description="PAS" evidence="10">
    <location>
        <begin position="139"/>
        <end position="210"/>
    </location>
</feature>
<feature type="modified residue" description="4-aspartylphosphate" evidence="6">
    <location>
        <position position="61"/>
    </location>
</feature>
<dbReference type="AlphaFoldDB" id="A0A3P3WCN6"/>
<proteinExistence type="predicted"/>
<keyword evidence="13" id="KW-1185">Reference proteome</keyword>
<evidence type="ECO:0000259" key="11">
    <source>
        <dbReference type="PROSITE" id="PS50113"/>
    </source>
</evidence>
<evidence type="ECO:0000259" key="9">
    <source>
        <dbReference type="PROSITE" id="PS50110"/>
    </source>
</evidence>
<evidence type="ECO:0000259" key="8">
    <source>
        <dbReference type="PROSITE" id="PS50109"/>
    </source>
</evidence>
<reference evidence="12 13" key="1">
    <citation type="submission" date="2018-11" db="EMBL/GenBank/DDBJ databases">
        <title>Flavobacterium sp. nov., YIM 102600 draft genome.</title>
        <authorList>
            <person name="Li G."/>
            <person name="Jiang Y."/>
        </authorList>
    </citation>
    <scope>NUCLEOTIDE SEQUENCE [LARGE SCALE GENOMIC DNA]</scope>
    <source>
        <strain evidence="12 13">YIM 102600</strain>
    </source>
</reference>
<dbReference type="PRINTS" id="PR00344">
    <property type="entry name" value="BCTRLSENSOR"/>
</dbReference>
<feature type="domain" description="PAC" evidence="11">
    <location>
        <begin position="754"/>
        <end position="806"/>
    </location>
</feature>
<dbReference type="Pfam" id="PF00072">
    <property type="entry name" value="Response_reg"/>
    <property type="match status" value="1"/>
</dbReference>
<dbReference type="InterPro" id="IPR003018">
    <property type="entry name" value="GAF"/>
</dbReference>
<dbReference type="SMART" id="SM00387">
    <property type="entry name" value="HATPase_c"/>
    <property type="match status" value="1"/>
</dbReference>
<keyword evidence="3 6" id="KW-0597">Phosphoprotein</keyword>
<feature type="domain" description="PAS" evidence="10">
    <location>
        <begin position="803"/>
        <end position="857"/>
    </location>
</feature>
<dbReference type="InterPro" id="IPR003661">
    <property type="entry name" value="HisK_dim/P_dom"/>
</dbReference>
<dbReference type="InterPro" id="IPR035965">
    <property type="entry name" value="PAS-like_dom_sf"/>
</dbReference>
<dbReference type="InterPro" id="IPR013655">
    <property type="entry name" value="PAS_fold_3"/>
</dbReference>
<keyword evidence="7" id="KW-0175">Coiled coil</keyword>
<comment type="caution">
    <text evidence="12">The sequence shown here is derived from an EMBL/GenBank/DDBJ whole genome shotgun (WGS) entry which is preliminary data.</text>
</comment>
<feature type="domain" description="Response regulatory" evidence="9">
    <location>
        <begin position="9"/>
        <end position="126"/>
    </location>
</feature>